<protein>
    <submittedName>
        <fullName evidence="1">Uncharacterized protein</fullName>
    </submittedName>
</protein>
<gene>
    <name evidence="1" type="ORF">QAD02_011571</name>
</gene>
<organism evidence="1 2">
    <name type="scientific">Eretmocerus hayati</name>
    <dbReference type="NCBI Taxonomy" id="131215"/>
    <lineage>
        <taxon>Eukaryota</taxon>
        <taxon>Metazoa</taxon>
        <taxon>Ecdysozoa</taxon>
        <taxon>Arthropoda</taxon>
        <taxon>Hexapoda</taxon>
        <taxon>Insecta</taxon>
        <taxon>Pterygota</taxon>
        <taxon>Neoptera</taxon>
        <taxon>Endopterygota</taxon>
        <taxon>Hymenoptera</taxon>
        <taxon>Apocrita</taxon>
        <taxon>Proctotrupomorpha</taxon>
        <taxon>Chalcidoidea</taxon>
        <taxon>Aphelinidae</taxon>
        <taxon>Aphelininae</taxon>
        <taxon>Eretmocerus</taxon>
    </lineage>
</organism>
<evidence type="ECO:0000313" key="2">
    <source>
        <dbReference type="Proteomes" id="UP001239111"/>
    </source>
</evidence>
<name>A0ACC2NX61_9HYME</name>
<accession>A0ACC2NX61</accession>
<evidence type="ECO:0000313" key="1">
    <source>
        <dbReference type="EMBL" id="KAJ8675785.1"/>
    </source>
</evidence>
<sequence>MKMSRSQYFRYGLILPKKNQLSAPKVGNVFGNDEDSEEEEGSDWVRKALKAENEKNKVKKQTKLNMQKALKEDPTIYQYDEVYDDIERTKEEAKSATKVERKSKYIGNLLKSAELRKKEQELRKDRMIQKEIEAEDAMFADKERFVTSSYKAKLEEMRKFEEEQENQDRLEAIGDVMKQKDMSGFYRHLYRQTVEKNDADLGIKSASEEPTKKILDNKLPVNIDEDDPIPSDSESDEDNSDEGTNKDLGKPTFSSKMKKARQYRKRVQEASESESEQELEKSQATEAPALEKLDESRETGLETPAKKQKVMDVCEKDNSEETKEKKDENSKESSPSAEVKEQPVESTDAAVVVKEKVKKVEKKKVNIWIKRTVGPVFDAALERYLIRKQERLAGS</sequence>
<reference evidence="1" key="1">
    <citation type="submission" date="2023-04" db="EMBL/GenBank/DDBJ databases">
        <title>A chromosome-level genome assembly of the parasitoid wasp Eretmocerus hayati.</title>
        <authorList>
            <person name="Zhong Y."/>
            <person name="Liu S."/>
            <person name="Liu Y."/>
        </authorList>
    </citation>
    <scope>NUCLEOTIDE SEQUENCE</scope>
    <source>
        <strain evidence="1">ZJU_SS_LIU_2023</strain>
    </source>
</reference>
<keyword evidence="2" id="KW-1185">Reference proteome</keyword>
<dbReference type="Proteomes" id="UP001239111">
    <property type="component" value="Chromosome 2"/>
</dbReference>
<comment type="caution">
    <text evidence="1">The sequence shown here is derived from an EMBL/GenBank/DDBJ whole genome shotgun (WGS) entry which is preliminary data.</text>
</comment>
<proteinExistence type="predicted"/>
<dbReference type="EMBL" id="CM056742">
    <property type="protein sequence ID" value="KAJ8675785.1"/>
    <property type="molecule type" value="Genomic_DNA"/>
</dbReference>